<evidence type="ECO:0000256" key="1">
    <source>
        <dbReference type="SAM" id="MobiDB-lite"/>
    </source>
</evidence>
<organism evidence="2 3">
    <name type="scientific">Austropuccinia psidii MF-1</name>
    <dbReference type="NCBI Taxonomy" id="1389203"/>
    <lineage>
        <taxon>Eukaryota</taxon>
        <taxon>Fungi</taxon>
        <taxon>Dikarya</taxon>
        <taxon>Basidiomycota</taxon>
        <taxon>Pucciniomycotina</taxon>
        <taxon>Pucciniomycetes</taxon>
        <taxon>Pucciniales</taxon>
        <taxon>Sphaerophragmiaceae</taxon>
        <taxon>Austropuccinia</taxon>
    </lineage>
</organism>
<evidence type="ECO:0000313" key="2">
    <source>
        <dbReference type="EMBL" id="MBW0498791.1"/>
    </source>
</evidence>
<evidence type="ECO:0000313" key="3">
    <source>
        <dbReference type="Proteomes" id="UP000765509"/>
    </source>
</evidence>
<reference evidence="2" key="1">
    <citation type="submission" date="2021-03" db="EMBL/GenBank/DDBJ databases">
        <title>Draft genome sequence of rust myrtle Austropuccinia psidii MF-1, a brazilian biotype.</title>
        <authorList>
            <person name="Quecine M.C."/>
            <person name="Pachon D.M.R."/>
            <person name="Bonatelli M.L."/>
            <person name="Correr F.H."/>
            <person name="Franceschini L.M."/>
            <person name="Leite T.F."/>
            <person name="Margarido G.R.A."/>
            <person name="Almeida C.A."/>
            <person name="Ferrarezi J.A."/>
            <person name="Labate C.A."/>
        </authorList>
    </citation>
    <scope>NUCLEOTIDE SEQUENCE</scope>
    <source>
        <strain evidence="2">MF-1</strain>
    </source>
</reference>
<dbReference type="EMBL" id="AVOT02014902">
    <property type="protein sequence ID" value="MBW0498791.1"/>
    <property type="molecule type" value="Genomic_DNA"/>
</dbReference>
<dbReference type="AlphaFoldDB" id="A0A9Q3HBP8"/>
<proteinExistence type="predicted"/>
<protein>
    <submittedName>
        <fullName evidence="2">Uncharacterized protein</fullName>
    </submittedName>
</protein>
<feature type="region of interest" description="Disordered" evidence="1">
    <location>
        <begin position="159"/>
        <end position="178"/>
    </location>
</feature>
<name>A0A9Q3HBP8_9BASI</name>
<dbReference type="OrthoDB" id="2514177at2759"/>
<gene>
    <name evidence="2" type="ORF">O181_038506</name>
</gene>
<accession>A0A9Q3HBP8</accession>
<dbReference type="Proteomes" id="UP000765509">
    <property type="component" value="Unassembled WGS sequence"/>
</dbReference>
<keyword evidence="3" id="KW-1185">Reference proteome</keyword>
<sequence length="344" mass="38578">MYLQQGELGEDRTKRICCAILLSSLPDCIQDSVITLRLCLAIYGWLKSHYFIVTWSTQCASFNKLFSIKINNDKPPLSLVMRRKEALTELKNRGGVLNDNYILGQLLQRAIIKWPAIYQAVMDKIDGDTSYGKIISFPSCILTLESCFQRPEATEHLPSFNSLSLEPPSNPHPTDAESHSALRTSMNVTCHLSQQRSHMAKECPNAKDSYQLRPPAMLPIMNPVLTPAQYQAHYPIITPPTQPPFQQSQQTFSNAFKQQRLADLYQPRYPLQTPPTLKAKFTEIGPANSVVDEVTIDDMAPPGDRRSVCDTGESHSLTGDLSSLCRFRKLTSPIPLCVATHTSR</sequence>
<comment type="caution">
    <text evidence="2">The sequence shown here is derived from an EMBL/GenBank/DDBJ whole genome shotgun (WGS) entry which is preliminary data.</text>
</comment>